<dbReference type="AlphaFoldDB" id="A0A0H2RNV6"/>
<keyword evidence="2" id="KW-1185">Reference proteome</keyword>
<dbReference type="InParanoid" id="A0A0H2RNV6"/>
<proteinExistence type="predicted"/>
<gene>
    <name evidence="1" type="ORF">SCHPADRAFT_688930</name>
</gene>
<sequence>MTTHWTAMNTKYVSRTPDVHCDTTSRSLRHVLFFRSDIGDVVDDVLSRAKIDKDAFLKSSLSKELFVRHHPGPEAALRRLVFLACQSPYNIQKPAHLLLTRTYGGSTFPHSFSNVAQTWRRGERAMRHVISSGDGSKGRAVIVLGSGKIQFECVMRSCASQPHSPPIFHPPHRRSLSPVSDFILSPSSSLFPKSFRAHARTHITSPPTNPIPNPDRILLTQLHQRKSHHQLERYSASDGCPISGGDEVVQLQFARCSLELKLTTRTA</sequence>
<evidence type="ECO:0000313" key="2">
    <source>
        <dbReference type="Proteomes" id="UP000053477"/>
    </source>
</evidence>
<reference evidence="1 2" key="1">
    <citation type="submission" date="2015-04" db="EMBL/GenBank/DDBJ databases">
        <title>Complete genome sequence of Schizopora paradoxa KUC8140, a cosmopolitan wood degrader in East Asia.</title>
        <authorList>
            <consortium name="DOE Joint Genome Institute"/>
            <person name="Min B."/>
            <person name="Park H."/>
            <person name="Jang Y."/>
            <person name="Kim J.-J."/>
            <person name="Kim K.H."/>
            <person name="Pangilinan J."/>
            <person name="Lipzen A."/>
            <person name="Riley R."/>
            <person name="Grigoriev I.V."/>
            <person name="Spatafora J.W."/>
            <person name="Choi I.-G."/>
        </authorList>
    </citation>
    <scope>NUCLEOTIDE SEQUENCE [LARGE SCALE GENOMIC DNA]</scope>
    <source>
        <strain evidence="1 2">KUC8140</strain>
    </source>
</reference>
<dbReference type="EMBL" id="KQ086203">
    <property type="protein sequence ID" value="KLO06486.1"/>
    <property type="molecule type" value="Genomic_DNA"/>
</dbReference>
<organism evidence="1 2">
    <name type="scientific">Schizopora paradoxa</name>
    <dbReference type="NCBI Taxonomy" id="27342"/>
    <lineage>
        <taxon>Eukaryota</taxon>
        <taxon>Fungi</taxon>
        <taxon>Dikarya</taxon>
        <taxon>Basidiomycota</taxon>
        <taxon>Agaricomycotina</taxon>
        <taxon>Agaricomycetes</taxon>
        <taxon>Hymenochaetales</taxon>
        <taxon>Schizoporaceae</taxon>
        <taxon>Schizopora</taxon>
    </lineage>
</organism>
<evidence type="ECO:0000313" key="1">
    <source>
        <dbReference type="EMBL" id="KLO06486.1"/>
    </source>
</evidence>
<accession>A0A0H2RNV6</accession>
<protein>
    <submittedName>
        <fullName evidence="1">Uncharacterized protein</fullName>
    </submittedName>
</protein>
<name>A0A0H2RNV6_9AGAM</name>
<dbReference type="Proteomes" id="UP000053477">
    <property type="component" value="Unassembled WGS sequence"/>
</dbReference>